<keyword evidence="4" id="KW-1185">Reference proteome</keyword>
<dbReference type="RefSeq" id="XP_018135858.2">
    <property type="nucleotide sequence ID" value="XM_018290247.2"/>
</dbReference>
<accession>A0A219AP06</accession>
<organism evidence="3 4">
    <name type="scientific">Pochonia chlamydosporia 170</name>
    <dbReference type="NCBI Taxonomy" id="1380566"/>
    <lineage>
        <taxon>Eukaryota</taxon>
        <taxon>Fungi</taxon>
        <taxon>Dikarya</taxon>
        <taxon>Ascomycota</taxon>
        <taxon>Pezizomycotina</taxon>
        <taxon>Sordariomycetes</taxon>
        <taxon>Hypocreomycetidae</taxon>
        <taxon>Hypocreales</taxon>
        <taxon>Clavicipitaceae</taxon>
        <taxon>Pochonia</taxon>
    </lineage>
</organism>
<dbReference type="EMBL" id="LSBJ02000029">
    <property type="protein sequence ID" value="OWT42292.1"/>
    <property type="molecule type" value="Genomic_DNA"/>
</dbReference>
<feature type="region of interest" description="Disordered" evidence="1">
    <location>
        <begin position="188"/>
        <end position="211"/>
    </location>
</feature>
<evidence type="ECO:0000313" key="4">
    <source>
        <dbReference type="Proteomes" id="UP000078397"/>
    </source>
</evidence>
<reference evidence="3 4" key="1">
    <citation type="journal article" date="2016" name="PLoS Pathog.">
        <title>Biosynthesis of antibiotic leucinostatins in bio-control fungus Purpureocillium lilacinum and their inhibition on phytophthora revealed by genome mining.</title>
        <authorList>
            <person name="Wang G."/>
            <person name="Liu Z."/>
            <person name="Lin R."/>
            <person name="Li E."/>
            <person name="Mao Z."/>
            <person name="Ling J."/>
            <person name="Yang Y."/>
            <person name="Yin W.B."/>
            <person name="Xie B."/>
        </authorList>
    </citation>
    <scope>NUCLEOTIDE SEQUENCE [LARGE SCALE GENOMIC DNA]</scope>
    <source>
        <strain evidence="3">170</strain>
    </source>
</reference>
<name>A0A219AP06_METCM</name>
<dbReference type="OrthoDB" id="5575144at2759"/>
<dbReference type="GeneID" id="28854241"/>
<keyword evidence="2" id="KW-0472">Membrane</keyword>
<evidence type="ECO:0008006" key="5">
    <source>
        <dbReference type="Google" id="ProtNLM"/>
    </source>
</evidence>
<evidence type="ECO:0000256" key="2">
    <source>
        <dbReference type="SAM" id="Phobius"/>
    </source>
</evidence>
<dbReference type="Proteomes" id="UP000078397">
    <property type="component" value="Unassembled WGS sequence"/>
</dbReference>
<gene>
    <name evidence="3" type="ORF">VFPPC_18577</name>
</gene>
<comment type="caution">
    <text evidence="3">The sequence shown here is derived from an EMBL/GenBank/DDBJ whole genome shotgun (WGS) entry which is preliminary data.</text>
</comment>
<feature type="region of interest" description="Disordered" evidence="1">
    <location>
        <begin position="224"/>
        <end position="245"/>
    </location>
</feature>
<keyword evidence="2" id="KW-1133">Transmembrane helix</keyword>
<evidence type="ECO:0000256" key="1">
    <source>
        <dbReference type="SAM" id="MobiDB-lite"/>
    </source>
</evidence>
<keyword evidence="2" id="KW-0812">Transmembrane</keyword>
<feature type="transmembrane region" description="Helical" evidence="2">
    <location>
        <begin position="114"/>
        <end position="135"/>
    </location>
</feature>
<dbReference type="AlphaFoldDB" id="A0A219AP06"/>
<protein>
    <recommendedName>
        <fullName evidence="5">PAS domain-containing protein</fullName>
    </recommendedName>
</protein>
<dbReference type="KEGG" id="pchm:VFPPC_18577"/>
<dbReference type="STRING" id="1380566.A0A219AP06"/>
<evidence type="ECO:0000313" key="3">
    <source>
        <dbReference type="EMBL" id="OWT42292.1"/>
    </source>
</evidence>
<sequence>MANDPVHPVAYLTMNMEILKASSAFSQRVGARAMEGRKLTDFILETEANKGNAIREYFANELRRREPSYLPTGFSANIQDKQDTRLSLDNFGQLVQYFEESLTFVGLYGFHEVLGLHAVLATAGSYYFIIVSLVLPSRHALVRLPPHLQSPLILLENQRPDSNIEPNELMALQGHIHCHGEYSSSVGEPRTSSILSSSPGVSNSGRNKISGEMSMNTYRNLRRPRDGLEGEFPKSPQLSLLGRPHPMPWIEERGTSLSRQSNQMDIKYLIA</sequence>
<proteinExistence type="predicted"/>